<gene>
    <name evidence="9" type="ORF">V5O48_006808</name>
</gene>
<dbReference type="Pfam" id="PF00069">
    <property type="entry name" value="Pkinase"/>
    <property type="match status" value="1"/>
</dbReference>
<organism evidence="9 10">
    <name type="scientific">Marasmius crinis-equi</name>
    <dbReference type="NCBI Taxonomy" id="585013"/>
    <lineage>
        <taxon>Eukaryota</taxon>
        <taxon>Fungi</taxon>
        <taxon>Dikarya</taxon>
        <taxon>Basidiomycota</taxon>
        <taxon>Agaricomycotina</taxon>
        <taxon>Agaricomycetes</taxon>
        <taxon>Agaricomycetidae</taxon>
        <taxon>Agaricales</taxon>
        <taxon>Marasmiineae</taxon>
        <taxon>Marasmiaceae</taxon>
        <taxon>Marasmius</taxon>
    </lineage>
</organism>
<evidence type="ECO:0000256" key="7">
    <source>
        <dbReference type="RuleBase" id="RU000304"/>
    </source>
</evidence>
<dbReference type="Proteomes" id="UP001465976">
    <property type="component" value="Unassembled WGS sequence"/>
</dbReference>
<protein>
    <recommendedName>
        <fullName evidence="8">Protein kinase domain-containing protein</fullName>
    </recommendedName>
</protein>
<feature type="domain" description="Protein kinase" evidence="8">
    <location>
        <begin position="11"/>
        <end position="263"/>
    </location>
</feature>
<dbReference type="InterPro" id="IPR017441">
    <property type="entry name" value="Protein_kinase_ATP_BS"/>
</dbReference>
<dbReference type="PROSITE" id="PS00107">
    <property type="entry name" value="PROTEIN_KINASE_ATP"/>
    <property type="match status" value="1"/>
</dbReference>
<dbReference type="Gene3D" id="1.10.510.10">
    <property type="entry name" value="Transferase(Phosphotransferase) domain 1"/>
    <property type="match status" value="1"/>
</dbReference>
<evidence type="ECO:0000313" key="9">
    <source>
        <dbReference type="EMBL" id="KAL0575165.1"/>
    </source>
</evidence>
<evidence type="ECO:0000259" key="8">
    <source>
        <dbReference type="PROSITE" id="PS50011"/>
    </source>
</evidence>
<keyword evidence="4" id="KW-0418">Kinase</keyword>
<comment type="caution">
    <text evidence="9">The sequence shown here is derived from an EMBL/GenBank/DDBJ whole genome shotgun (WGS) entry which is preliminary data.</text>
</comment>
<dbReference type="SMART" id="SM00220">
    <property type="entry name" value="S_TKc"/>
    <property type="match status" value="1"/>
</dbReference>
<proteinExistence type="inferred from homology"/>
<accession>A0ABR3FIF3</accession>
<dbReference type="InterPro" id="IPR030616">
    <property type="entry name" value="Aur-like"/>
</dbReference>
<sequence>MPGATDLFAHYDLGSELGRGSYGIVYKAISKATGHWCAVKMIRPRQVAGRSDAENIYLQREIAIMRNLKHPNICELRDLFIHYQEIDLVLELVEGGDLCTFISRGEISSEDIAKHITYQICDGLAYIHDRGVTHRDIKPENILLTSSTPPQVKITDFGLSAVSDRKTRLKTICGTFAYLAPEVILQNLEEGYDNLVDSWSVGVVVFSMLTGAFPFDFPESSEAVWQPTLDWQVVDWQVLEDAALAIDRDGALQTTLSVHALFS</sequence>
<keyword evidence="10" id="KW-1185">Reference proteome</keyword>
<dbReference type="SUPFAM" id="SSF56112">
    <property type="entry name" value="Protein kinase-like (PK-like)"/>
    <property type="match status" value="1"/>
</dbReference>
<evidence type="ECO:0000256" key="5">
    <source>
        <dbReference type="ARBA" id="ARBA00022840"/>
    </source>
</evidence>
<keyword evidence="1 7" id="KW-0723">Serine/threonine-protein kinase</keyword>
<dbReference type="InterPro" id="IPR008271">
    <property type="entry name" value="Ser/Thr_kinase_AS"/>
</dbReference>
<dbReference type="PROSITE" id="PS00108">
    <property type="entry name" value="PROTEIN_KINASE_ST"/>
    <property type="match status" value="1"/>
</dbReference>
<evidence type="ECO:0000256" key="4">
    <source>
        <dbReference type="ARBA" id="ARBA00022777"/>
    </source>
</evidence>
<keyword evidence="2" id="KW-0808">Transferase</keyword>
<evidence type="ECO:0000313" key="10">
    <source>
        <dbReference type="Proteomes" id="UP001465976"/>
    </source>
</evidence>
<reference evidence="9 10" key="1">
    <citation type="submission" date="2024-02" db="EMBL/GenBank/DDBJ databases">
        <title>A draft genome for the cacao thread blight pathogen Marasmius crinis-equi.</title>
        <authorList>
            <person name="Cohen S.P."/>
            <person name="Baruah I.K."/>
            <person name="Amoako-Attah I."/>
            <person name="Bukari Y."/>
            <person name="Meinhardt L.W."/>
            <person name="Bailey B.A."/>
        </authorList>
    </citation>
    <scope>NUCLEOTIDE SEQUENCE [LARGE SCALE GENOMIC DNA]</scope>
    <source>
        <strain evidence="9 10">GH-76</strain>
    </source>
</reference>
<dbReference type="EMBL" id="JBAHYK010000330">
    <property type="protein sequence ID" value="KAL0575165.1"/>
    <property type="molecule type" value="Genomic_DNA"/>
</dbReference>
<evidence type="ECO:0000256" key="2">
    <source>
        <dbReference type="ARBA" id="ARBA00022679"/>
    </source>
</evidence>
<dbReference type="InterPro" id="IPR000719">
    <property type="entry name" value="Prot_kinase_dom"/>
</dbReference>
<comment type="similarity">
    <text evidence="7">Belongs to the protein kinase superfamily.</text>
</comment>
<evidence type="ECO:0000256" key="3">
    <source>
        <dbReference type="ARBA" id="ARBA00022741"/>
    </source>
</evidence>
<dbReference type="PANTHER" id="PTHR24350">
    <property type="entry name" value="SERINE/THREONINE-PROTEIN KINASE IAL-RELATED"/>
    <property type="match status" value="1"/>
</dbReference>
<dbReference type="PIRSF" id="PIRSF000654">
    <property type="entry name" value="Integrin-linked_kinase"/>
    <property type="match status" value="1"/>
</dbReference>
<dbReference type="InterPro" id="IPR011009">
    <property type="entry name" value="Kinase-like_dom_sf"/>
</dbReference>
<keyword evidence="3 6" id="KW-0547">Nucleotide-binding</keyword>
<evidence type="ECO:0000256" key="1">
    <source>
        <dbReference type="ARBA" id="ARBA00022527"/>
    </source>
</evidence>
<dbReference type="PROSITE" id="PS50011">
    <property type="entry name" value="PROTEIN_KINASE_DOM"/>
    <property type="match status" value="1"/>
</dbReference>
<evidence type="ECO:0000256" key="6">
    <source>
        <dbReference type="PROSITE-ProRule" id="PRU10141"/>
    </source>
</evidence>
<keyword evidence="5 6" id="KW-0067">ATP-binding</keyword>
<name>A0ABR3FIF3_9AGAR</name>
<feature type="binding site" evidence="6">
    <location>
        <position position="40"/>
    </location>
    <ligand>
        <name>ATP</name>
        <dbReference type="ChEBI" id="CHEBI:30616"/>
    </ligand>
</feature>